<dbReference type="OrthoDB" id="1650at2759"/>
<keyword evidence="4" id="KW-0694">RNA-binding</keyword>
<dbReference type="GO" id="GO:0071035">
    <property type="term" value="P:nuclear polyadenylation-dependent rRNA catabolic process"/>
    <property type="evidence" value="ECO:0007669"/>
    <property type="project" value="TreeGrafter"/>
</dbReference>
<dbReference type="InterPro" id="IPR004088">
    <property type="entry name" value="KH_dom_type_1"/>
</dbReference>
<dbReference type="InterPro" id="IPR036612">
    <property type="entry name" value="KH_dom_type_1_sf"/>
</dbReference>
<evidence type="ECO:0000313" key="6">
    <source>
        <dbReference type="EMBL" id="PSC74791.1"/>
    </source>
</evidence>
<dbReference type="SUPFAM" id="SSF110324">
    <property type="entry name" value="Ribosomal L27 protein-like"/>
    <property type="match status" value="1"/>
</dbReference>
<evidence type="ECO:0000256" key="2">
    <source>
        <dbReference type="ARBA" id="ARBA00009155"/>
    </source>
</evidence>
<dbReference type="InterPro" id="IPR003029">
    <property type="entry name" value="S1_domain"/>
</dbReference>
<dbReference type="Gene3D" id="2.40.50.140">
    <property type="entry name" value="Nucleic acid-binding proteins"/>
    <property type="match status" value="1"/>
</dbReference>
<dbReference type="EMBL" id="LHPF02000004">
    <property type="protein sequence ID" value="PSC74791.1"/>
    <property type="molecule type" value="Genomic_DNA"/>
</dbReference>
<organism evidence="6 7">
    <name type="scientific">Micractinium conductrix</name>
    <dbReference type="NCBI Taxonomy" id="554055"/>
    <lineage>
        <taxon>Eukaryota</taxon>
        <taxon>Viridiplantae</taxon>
        <taxon>Chlorophyta</taxon>
        <taxon>core chlorophytes</taxon>
        <taxon>Trebouxiophyceae</taxon>
        <taxon>Chlorellales</taxon>
        <taxon>Chlorellaceae</taxon>
        <taxon>Chlorella clade</taxon>
        <taxon>Micractinium</taxon>
    </lineage>
</organism>
<keyword evidence="3" id="KW-0271">Exosome</keyword>
<accession>A0A2P6VL17</accession>
<evidence type="ECO:0000313" key="7">
    <source>
        <dbReference type="Proteomes" id="UP000239649"/>
    </source>
</evidence>
<dbReference type="GO" id="GO:0034475">
    <property type="term" value="P:U4 snRNA 3'-end processing"/>
    <property type="evidence" value="ECO:0007669"/>
    <property type="project" value="TreeGrafter"/>
</dbReference>
<dbReference type="STRING" id="554055.A0A2P6VL17"/>
<dbReference type="SUPFAM" id="SSF54791">
    <property type="entry name" value="Eukaryotic type KH-domain (KH-domain type I)"/>
    <property type="match status" value="1"/>
</dbReference>
<dbReference type="AlphaFoldDB" id="A0A2P6VL17"/>
<protein>
    <submittedName>
        <fullName evidence="6">Exosome complex component RRP4</fullName>
    </submittedName>
</protein>
<dbReference type="Pfam" id="PF21266">
    <property type="entry name" value="S1_RRP4"/>
    <property type="match status" value="1"/>
</dbReference>
<dbReference type="Proteomes" id="UP000239649">
    <property type="component" value="Unassembled WGS sequence"/>
</dbReference>
<dbReference type="GO" id="GO:0000177">
    <property type="term" value="C:cytoplasmic exosome (RNase complex)"/>
    <property type="evidence" value="ECO:0007669"/>
    <property type="project" value="TreeGrafter"/>
</dbReference>
<dbReference type="GO" id="GO:0003723">
    <property type="term" value="F:RNA binding"/>
    <property type="evidence" value="ECO:0007669"/>
    <property type="project" value="UniProtKB-KW"/>
</dbReference>
<dbReference type="InterPro" id="IPR026699">
    <property type="entry name" value="Exosome_RNA_bind1/RRP40/RRP4"/>
</dbReference>
<feature type="domain" description="S1 motif" evidence="5">
    <location>
        <begin position="59"/>
        <end position="133"/>
    </location>
</feature>
<evidence type="ECO:0000259" key="5">
    <source>
        <dbReference type="PROSITE" id="PS50126"/>
    </source>
</evidence>
<dbReference type="GO" id="GO:0071038">
    <property type="term" value="P:TRAMP-dependent tRNA surveillance pathway"/>
    <property type="evidence" value="ECO:0007669"/>
    <property type="project" value="TreeGrafter"/>
</dbReference>
<dbReference type="Pfam" id="PF15985">
    <property type="entry name" value="KH_6"/>
    <property type="match status" value="1"/>
</dbReference>
<dbReference type="SUPFAM" id="SSF50249">
    <property type="entry name" value="Nucleic acid-binding proteins"/>
    <property type="match status" value="1"/>
</dbReference>
<sequence>MQVCVGDVIEAEASDSVLRGHGTMLRGGSLVATRCGQVQRWNQLVLVEPLAGGYTAAVGHVVVGRVVQVEPSRWLVDVRARTLAVLPLSTAGGAVRKAAEGALDMRSILVEGDLIAAEVQSVRADGQVQLHVRDAVASKLPPGMVVSVAPTLIRPQRKHIHQCGSGLKVILGCNGMVWVGLEASGSAAPDQVQAAVQIAEAVRGAAKAGQPIMLATFQASAPR</sequence>
<dbReference type="InterPro" id="IPR048565">
    <property type="entry name" value="S1_RRP4"/>
</dbReference>
<name>A0A2P6VL17_9CHLO</name>
<dbReference type="GO" id="GO:0071051">
    <property type="term" value="P:poly(A)-dependent snoRNA 3'-end processing"/>
    <property type="evidence" value="ECO:0007669"/>
    <property type="project" value="TreeGrafter"/>
</dbReference>
<dbReference type="Gene3D" id="2.40.50.100">
    <property type="match status" value="1"/>
</dbReference>
<evidence type="ECO:0000256" key="1">
    <source>
        <dbReference type="ARBA" id="ARBA00004123"/>
    </source>
</evidence>
<dbReference type="GO" id="GO:0000467">
    <property type="term" value="P:exonucleolytic trimming to generate mature 3'-end of 5.8S rRNA from tricistronic rRNA transcript (SSU-rRNA, 5.8S rRNA, LSU-rRNA)"/>
    <property type="evidence" value="ECO:0007669"/>
    <property type="project" value="TreeGrafter"/>
</dbReference>
<dbReference type="PROSITE" id="PS50126">
    <property type="entry name" value="S1"/>
    <property type="match status" value="1"/>
</dbReference>
<dbReference type="PANTHER" id="PTHR21321">
    <property type="entry name" value="PNAS-3 RELATED"/>
    <property type="match status" value="1"/>
</dbReference>
<dbReference type="GO" id="GO:0071034">
    <property type="term" value="P:CUT catabolic process"/>
    <property type="evidence" value="ECO:0007669"/>
    <property type="project" value="TreeGrafter"/>
</dbReference>
<reference evidence="6 7" key="1">
    <citation type="journal article" date="2018" name="Plant J.">
        <title>Genome sequences of Chlorella sorokiniana UTEX 1602 and Micractinium conductrix SAG 241.80: implications to maltose excretion by a green alga.</title>
        <authorList>
            <person name="Arriola M.B."/>
            <person name="Velmurugan N."/>
            <person name="Zhang Y."/>
            <person name="Plunkett M.H."/>
            <person name="Hondzo H."/>
            <person name="Barney B.M."/>
        </authorList>
    </citation>
    <scope>NUCLEOTIDE SEQUENCE [LARGE SCALE GENOMIC DNA]</scope>
    <source>
        <strain evidence="6 7">SAG 241.80</strain>
    </source>
</reference>
<comment type="similarity">
    <text evidence="2">Belongs to the RRP4 family.</text>
</comment>
<dbReference type="GO" id="GO:0000176">
    <property type="term" value="C:nuclear exosome (RNase complex)"/>
    <property type="evidence" value="ECO:0007669"/>
    <property type="project" value="TreeGrafter"/>
</dbReference>
<evidence type="ECO:0000256" key="4">
    <source>
        <dbReference type="ARBA" id="ARBA00022884"/>
    </source>
</evidence>
<gene>
    <name evidence="6" type="ORF">C2E20_2138</name>
</gene>
<proteinExistence type="inferred from homology"/>
<evidence type="ECO:0000256" key="3">
    <source>
        <dbReference type="ARBA" id="ARBA00022835"/>
    </source>
</evidence>
<comment type="subcellular location">
    <subcellularLocation>
        <location evidence="1">Nucleus</location>
    </subcellularLocation>
</comment>
<dbReference type="PANTHER" id="PTHR21321:SF4">
    <property type="entry name" value="EXOSOME COMPLEX COMPONENT RRP4"/>
    <property type="match status" value="1"/>
</dbReference>
<dbReference type="InterPro" id="IPR012340">
    <property type="entry name" value="NA-bd_OB-fold"/>
</dbReference>
<keyword evidence="7" id="KW-1185">Reference proteome</keyword>
<comment type="caution">
    <text evidence="6">The sequence shown here is derived from an EMBL/GenBank/DDBJ whole genome shotgun (WGS) entry which is preliminary data.</text>
</comment>